<feature type="domain" description="TonB-dependent receptor-like beta-barrel" evidence="11">
    <location>
        <begin position="498"/>
        <end position="910"/>
    </location>
</feature>
<dbReference type="Pfam" id="PF13715">
    <property type="entry name" value="CarbopepD_reg_2"/>
    <property type="match status" value="1"/>
</dbReference>
<dbReference type="InterPro" id="IPR012910">
    <property type="entry name" value="Plug_dom"/>
</dbReference>
<sequence>MMKQIYRSLWFASVCFLLAGLSTAHAQKQTITGKITDETGTPIPGVNVLVKGTSYGTTANVDGGFTLEAAPTDVLVISFIGYKTQEVPVGNQTQISVTISEDLTTLDEIVVVGYGEQKKALNTGANLHVKGDDLQKMSTTNALQALQGQAPGVQISSTSGQPGEPMRVVIRGVGTVGAPGPLYVVDGVLTTDITYLNNADIESIDVLKDAASAAIYGSQAANGVVLITTKSGRGKTQPQLTFDAFYGVQNTYRDAQMLNAREYMTIMNESAVNSGKALHFTNEEIDATSALLGGGTDWVDAMSVKNAKTQNYSLGLTGGSENSIYSTSISYQSQEGIMGGKDLSYYERYNFRINTEHKLFKELVTLGQNLTFAYVNDRGLKVGNQYNNSLRAAFNVSPLLPVYDADGNYTVVTTDDWTGGSEANPYAEMVYTNQNRGNNQKLLGNVYLQVEPVKGLKFRTSIGIDYFSDESRSFLPEYKLSTYSLNNLAKADQYMGKGRTVIWDNLVSYGFNVNTDHRFDVMVGTSAYMYDRSGLWASNTGLVFFDIDHGWLDNAINRNGTTITVGGGPTDRPFSAEGPKVYNERRLSYFGRLNYNYKETYLLNATLRADGSSKFAASNQWGYFPSVSAGWLLTNEAFLADQNLFQALKLRASWGQVGSQNTVAYQYMSPVIFSRTNYIFGNVEGANGLVPGAYPGRLGNPDLKWETSEQVDIGFDAQLVGGKLNVSADWYKKTTKDWLIVAPILATAGGDAPYINGGDVKNTGIELAVAYNNSLGDLKYNVSVNGAYNKNSVGRIPTQDGIIHGGTNQLYNNALEFYRAENGHPIGYFWGLKTNGIFQTAEEVAAYQSSEGAVIQPTAQAGDVKYVDRDDNGVINDQDRTELGSPLPDFTFGFNVSATYKGFDLTIQANGVAGNQIVQAYRNQASQFANYTTAILDRWHGPGTSNEMPRVTDDNRNWIQFSDLYIQDGDFLRISNVTLGYDLSTLLKRKYVNQVRVYASALNLMTFTKYTGMDPEIGYGIDNGERDKFSSGIDLGYYPRPRTFMVGVNVKF</sequence>
<dbReference type="InterPro" id="IPR037066">
    <property type="entry name" value="Plug_dom_sf"/>
</dbReference>
<dbReference type="NCBIfam" id="TIGR04056">
    <property type="entry name" value="OMP_RagA_SusC"/>
    <property type="match status" value="1"/>
</dbReference>
<accession>A0AAP2DZ92</accession>
<keyword evidence="3 8" id="KW-1134">Transmembrane beta strand</keyword>
<name>A0AAP2DZ92_9BACT</name>
<dbReference type="PROSITE" id="PS52016">
    <property type="entry name" value="TONB_DEPENDENT_REC_3"/>
    <property type="match status" value="1"/>
</dbReference>
<comment type="subcellular location">
    <subcellularLocation>
        <location evidence="1 8">Cell outer membrane</location>
        <topology evidence="1 8">Multi-pass membrane protein</topology>
    </subcellularLocation>
</comment>
<evidence type="ECO:0000313" key="13">
    <source>
        <dbReference type="EMBL" id="MBT1708797.1"/>
    </source>
</evidence>
<dbReference type="Proteomes" id="UP001319080">
    <property type="component" value="Unassembled WGS sequence"/>
</dbReference>
<dbReference type="Pfam" id="PF07715">
    <property type="entry name" value="Plug"/>
    <property type="match status" value="1"/>
</dbReference>
<evidence type="ECO:0000256" key="7">
    <source>
        <dbReference type="ARBA" id="ARBA00023237"/>
    </source>
</evidence>
<dbReference type="SUPFAM" id="SSF49464">
    <property type="entry name" value="Carboxypeptidase regulatory domain-like"/>
    <property type="match status" value="1"/>
</dbReference>
<comment type="similarity">
    <text evidence="8 9">Belongs to the TonB-dependent receptor family.</text>
</comment>
<evidence type="ECO:0000256" key="4">
    <source>
        <dbReference type="ARBA" id="ARBA00022692"/>
    </source>
</evidence>
<comment type="caution">
    <text evidence="13">The sequence shown here is derived from an EMBL/GenBank/DDBJ whole genome shotgun (WGS) entry which is preliminary data.</text>
</comment>
<keyword evidence="14" id="KW-1185">Reference proteome</keyword>
<dbReference type="InterPro" id="IPR039426">
    <property type="entry name" value="TonB-dep_rcpt-like"/>
</dbReference>
<dbReference type="Gene3D" id="2.40.170.20">
    <property type="entry name" value="TonB-dependent receptor, beta-barrel domain"/>
    <property type="match status" value="1"/>
</dbReference>
<dbReference type="InterPro" id="IPR023997">
    <property type="entry name" value="TonB-dep_OMP_SusC/RagA_CS"/>
</dbReference>
<organism evidence="13 14">
    <name type="scientific">Dawidia cretensis</name>
    <dbReference type="NCBI Taxonomy" id="2782350"/>
    <lineage>
        <taxon>Bacteria</taxon>
        <taxon>Pseudomonadati</taxon>
        <taxon>Bacteroidota</taxon>
        <taxon>Cytophagia</taxon>
        <taxon>Cytophagales</taxon>
        <taxon>Chryseotaleaceae</taxon>
        <taxon>Dawidia</taxon>
    </lineage>
</organism>
<reference evidence="13 14" key="1">
    <citation type="submission" date="2021-05" db="EMBL/GenBank/DDBJ databases">
        <title>A Polyphasic approach of four new species of the genus Ohtaekwangia: Ohtaekwangia histidinii sp. nov., Ohtaekwangia cretensis sp. nov., Ohtaekwangia indiensis sp. nov., Ohtaekwangia reichenbachii sp. nov. from diverse environment.</title>
        <authorList>
            <person name="Octaviana S."/>
        </authorList>
    </citation>
    <scope>NUCLEOTIDE SEQUENCE [LARGE SCALE GENOMIC DNA]</scope>
    <source>
        <strain evidence="13 14">PWU5</strain>
    </source>
</reference>
<dbReference type="EMBL" id="JAHESE010000009">
    <property type="protein sequence ID" value="MBT1708797.1"/>
    <property type="molecule type" value="Genomic_DNA"/>
</dbReference>
<feature type="signal peptide" evidence="10">
    <location>
        <begin position="1"/>
        <end position="26"/>
    </location>
</feature>
<keyword evidence="4 8" id="KW-0812">Transmembrane</keyword>
<keyword evidence="6 8" id="KW-0472">Membrane</keyword>
<dbReference type="SUPFAM" id="SSF56935">
    <property type="entry name" value="Porins"/>
    <property type="match status" value="1"/>
</dbReference>
<dbReference type="InterPro" id="IPR023996">
    <property type="entry name" value="TonB-dep_OMP_SusC/RagA"/>
</dbReference>
<dbReference type="InterPro" id="IPR000531">
    <property type="entry name" value="Beta-barrel_TonB"/>
</dbReference>
<feature type="domain" description="TonB-dependent receptor plug" evidence="12">
    <location>
        <begin position="128"/>
        <end position="224"/>
    </location>
</feature>
<dbReference type="NCBIfam" id="TIGR04057">
    <property type="entry name" value="SusC_RagA_signa"/>
    <property type="match status" value="1"/>
</dbReference>
<dbReference type="Pfam" id="PF00593">
    <property type="entry name" value="TonB_dep_Rec_b-barrel"/>
    <property type="match status" value="1"/>
</dbReference>
<protein>
    <submittedName>
        <fullName evidence="13">TonB-dependent receptor</fullName>
    </submittedName>
</protein>
<evidence type="ECO:0000256" key="8">
    <source>
        <dbReference type="PROSITE-ProRule" id="PRU01360"/>
    </source>
</evidence>
<evidence type="ECO:0000256" key="6">
    <source>
        <dbReference type="ARBA" id="ARBA00023136"/>
    </source>
</evidence>
<evidence type="ECO:0000256" key="9">
    <source>
        <dbReference type="RuleBase" id="RU003357"/>
    </source>
</evidence>
<evidence type="ECO:0000256" key="2">
    <source>
        <dbReference type="ARBA" id="ARBA00022448"/>
    </source>
</evidence>
<proteinExistence type="inferred from homology"/>
<keyword evidence="10" id="KW-0732">Signal</keyword>
<dbReference type="Gene3D" id="2.60.40.1120">
    <property type="entry name" value="Carboxypeptidase-like, regulatory domain"/>
    <property type="match status" value="1"/>
</dbReference>
<feature type="chain" id="PRO_5042842276" evidence="10">
    <location>
        <begin position="27"/>
        <end position="1052"/>
    </location>
</feature>
<evidence type="ECO:0000256" key="1">
    <source>
        <dbReference type="ARBA" id="ARBA00004571"/>
    </source>
</evidence>
<keyword evidence="13" id="KW-0675">Receptor</keyword>
<dbReference type="Gene3D" id="2.170.130.10">
    <property type="entry name" value="TonB-dependent receptor, plug domain"/>
    <property type="match status" value="1"/>
</dbReference>
<dbReference type="GO" id="GO:0009279">
    <property type="term" value="C:cell outer membrane"/>
    <property type="evidence" value="ECO:0007669"/>
    <property type="project" value="UniProtKB-SubCell"/>
</dbReference>
<dbReference type="InterPro" id="IPR008969">
    <property type="entry name" value="CarboxyPept-like_regulatory"/>
</dbReference>
<dbReference type="RefSeq" id="WP_254084389.1">
    <property type="nucleotide sequence ID" value="NZ_JAHESE010000009.1"/>
</dbReference>
<evidence type="ECO:0000259" key="12">
    <source>
        <dbReference type="Pfam" id="PF07715"/>
    </source>
</evidence>
<dbReference type="AlphaFoldDB" id="A0AAP2DZ92"/>
<evidence type="ECO:0000256" key="3">
    <source>
        <dbReference type="ARBA" id="ARBA00022452"/>
    </source>
</evidence>
<keyword evidence="5 9" id="KW-0798">TonB box</keyword>
<dbReference type="InterPro" id="IPR036942">
    <property type="entry name" value="Beta-barrel_TonB_sf"/>
</dbReference>
<keyword evidence="2 8" id="KW-0813">Transport</keyword>
<evidence type="ECO:0000259" key="11">
    <source>
        <dbReference type="Pfam" id="PF00593"/>
    </source>
</evidence>
<evidence type="ECO:0000313" key="14">
    <source>
        <dbReference type="Proteomes" id="UP001319080"/>
    </source>
</evidence>
<evidence type="ECO:0000256" key="10">
    <source>
        <dbReference type="SAM" id="SignalP"/>
    </source>
</evidence>
<keyword evidence="7 8" id="KW-0998">Cell outer membrane</keyword>
<gene>
    <name evidence="13" type="ORF">KK062_11210</name>
</gene>
<evidence type="ECO:0000256" key="5">
    <source>
        <dbReference type="ARBA" id="ARBA00023077"/>
    </source>
</evidence>